<evidence type="ECO:0000256" key="6">
    <source>
        <dbReference type="SAM" id="MobiDB-lite"/>
    </source>
</evidence>
<evidence type="ECO:0008006" key="10">
    <source>
        <dbReference type="Google" id="ProtNLM"/>
    </source>
</evidence>
<sequence length="409" mass="44427">MRVTQCLKSPRAGSSTKGRSERVVKRLRSGGAWAARAWRSSGHERHTVLLVAKRVLAATLSWWIAHDFLNATSPAFAPFSAVLIMNVTLQKSVWQTLRYVAAVVVGVAVQAAIGFTAGPDLFAFVVVAAIALSLGQWTALGEQRSQVATAAFFAFSTYAAAATNADRALQLGQIILLVLIGCGIGLVVNLCIAPPLRYRSAEQGLRALAAEMEYLLDDMADGLSSGDVDADRAEQWRKAGERVQDAVGQARAGLRTAESSVPFNPRRLLPAHRGYLSFERYRQALGAMERAVYQLASLTRSLGRWRETEDTYTYTPALEAYADFAASLRDIVHVLVQLDSDTLADQAKELCGLAETAQEALQKVLDVAQEHSLPLADASRPYGVLIVEATRLMEEFQNTCDVLQDTADA</sequence>
<feature type="transmembrane region" description="Helical" evidence="7">
    <location>
        <begin position="71"/>
        <end position="89"/>
    </location>
</feature>
<keyword evidence="3 7" id="KW-0812">Transmembrane</keyword>
<keyword evidence="2" id="KW-1003">Cell membrane</keyword>
<evidence type="ECO:0000256" key="3">
    <source>
        <dbReference type="ARBA" id="ARBA00022692"/>
    </source>
</evidence>
<dbReference type="GO" id="GO:0005886">
    <property type="term" value="C:plasma membrane"/>
    <property type="evidence" value="ECO:0007669"/>
    <property type="project" value="UniProtKB-SubCell"/>
</dbReference>
<dbReference type="AlphaFoldDB" id="A0A5P2CB98"/>
<evidence type="ECO:0000313" key="8">
    <source>
        <dbReference type="EMBL" id="QES39994.1"/>
    </source>
</evidence>
<comment type="subcellular location">
    <subcellularLocation>
        <location evidence="1">Cell membrane</location>
        <topology evidence="1">Multi-pass membrane protein</topology>
    </subcellularLocation>
</comment>
<feature type="transmembrane region" description="Helical" evidence="7">
    <location>
        <begin position="121"/>
        <end position="140"/>
    </location>
</feature>
<evidence type="ECO:0000256" key="2">
    <source>
        <dbReference type="ARBA" id="ARBA00022475"/>
    </source>
</evidence>
<feature type="transmembrane region" description="Helical" evidence="7">
    <location>
        <begin position="171"/>
        <end position="192"/>
    </location>
</feature>
<feature type="transmembrane region" description="Helical" evidence="7">
    <location>
        <begin position="96"/>
        <end position="115"/>
    </location>
</feature>
<name>A0A5P2CB98_STRVZ</name>
<feature type="region of interest" description="Disordered" evidence="6">
    <location>
        <begin position="1"/>
        <end position="20"/>
    </location>
</feature>
<keyword evidence="4 7" id="KW-1133">Transmembrane helix</keyword>
<evidence type="ECO:0000256" key="4">
    <source>
        <dbReference type="ARBA" id="ARBA00022989"/>
    </source>
</evidence>
<organism evidence="8 9">
    <name type="scientific">Streptomyces venezuelae</name>
    <dbReference type="NCBI Taxonomy" id="54571"/>
    <lineage>
        <taxon>Bacteria</taxon>
        <taxon>Bacillati</taxon>
        <taxon>Actinomycetota</taxon>
        <taxon>Actinomycetes</taxon>
        <taxon>Kitasatosporales</taxon>
        <taxon>Streptomycetaceae</taxon>
        <taxon>Streptomyces</taxon>
    </lineage>
</organism>
<keyword evidence="5 7" id="KW-0472">Membrane</keyword>
<dbReference type="Proteomes" id="UP000324015">
    <property type="component" value="Chromosome"/>
</dbReference>
<dbReference type="InterPro" id="IPR010343">
    <property type="entry name" value="ArAE_1"/>
</dbReference>
<dbReference type="Pfam" id="PF06081">
    <property type="entry name" value="ArAE_1"/>
    <property type="match status" value="1"/>
</dbReference>
<proteinExistence type="predicted"/>
<feature type="transmembrane region" description="Helical" evidence="7">
    <location>
        <begin position="147"/>
        <end position="165"/>
    </location>
</feature>
<evidence type="ECO:0000256" key="1">
    <source>
        <dbReference type="ARBA" id="ARBA00004651"/>
    </source>
</evidence>
<gene>
    <name evidence="8" type="ORF">DEJ49_02485</name>
</gene>
<dbReference type="EMBL" id="CP029191">
    <property type="protein sequence ID" value="QES39994.1"/>
    <property type="molecule type" value="Genomic_DNA"/>
</dbReference>
<evidence type="ECO:0000256" key="5">
    <source>
        <dbReference type="ARBA" id="ARBA00023136"/>
    </source>
</evidence>
<evidence type="ECO:0000313" key="9">
    <source>
        <dbReference type="Proteomes" id="UP000324015"/>
    </source>
</evidence>
<evidence type="ECO:0000256" key="7">
    <source>
        <dbReference type="SAM" id="Phobius"/>
    </source>
</evidence>
<reference evidence="8 9" key="1">
    <citation type="submission" date="2018-05" db="EMBL/GenBank/DDBJ databases">
        <title>Streptomyces venezuelae.</title>
        <authorList>
            <person name="Kim W."/>
            <person name="Lee N."/>
            <person name="Cho B.-K."/>
        </authorList>
    </citation>
    <scope>NUCLEOTIDE SEQUENCE [LARGE SCALE GENOMIC DNA]</scope>
    <source>
        <strain evidence="8 9">ATCC 14585</strain>
    </source>
</reference>
<accession>A0A5P2CB98</accession>
<protein>
    <recommendedName>
        <fullName evidence="10">FUSC family protein</fullName>
    </recommendedName>
</protein>